<keyword evidence="1 7" id="KW-0963">Cytoplasm</keyword>
<evidence type="ECO:0000256" key="4">
    <source>
        <dbReference type="ARBA" id="ARBA00022741"/>
    </source>
</evidence>
<dbReference type="Proteomes" id="UP000076929">
    <property type="component" value="Chromosome"/>
</dbReference>
<dbReference type="Pfam" id="PF09179">
    <property type="entry name" value="TilS"/>
    <property type="match status" value="1"/>
</dbReference>
<evidence type="ECO:0000256" key="3">
    <source>
        <dbReference type="ARBA" id="ARBA00022694"/>
    </source>
</evidence>
<keyword evidence="4 7" id="KW-0547">Nucleotide-binding</keyword>
<evidence type="ECO:0000256" key="6">
    <source>
        <dbReference type="ARBA" id="ARBA00048539"/>
    </source>
</evidence>
<feature type="domain" description="tRNA(Ile)-lysidine/2-thiocytidine synthase N-terminal" evidence="8">
    <location>
        <begin position="32"/>
        <end position="196"/>
    </location>
</feature>
<evidence type="ECO:0000259" key="9">
    <source>
        <dbReference type="Pfam" id="PF09179"/>
    </source>
</evidence>
<evidence type="ECO:0000259" key="8">
    <source>
        <dbReference type="Pfam" id="PF01171"/>
    </source>
</evidence>
<dbReference type="InterPro" id="IPR014729">
    <property type="entry name" value="Rossmann-like_a/b/a_fold"/>
</dbReference>
<dbReference type="HAMAP" id="MF_01161">
    <property type="entry name" value="tRNA_Ile_lys_synt"/>
    <property type="match status" value="1"/>
</dbReference>
<dbReference type="RefSeq" id="WP_066568132.1">
    <property type="nucleotide sequence ID" value="NZ_CP015622.1"/>
</dbReference>
<name>A0A172QVY2_9CORY</name>
<dbReference type="PANTHER" id="PTHR43033">
    <property type="entry name" value="TRNA(ILE)-LYSIDINE SYNTHASE-RELATED"/>
    <property type="match status" value="1"/>
</dbReference>
<organism evidence="10 11">
    <name type="scientific">Corynebacterium crudilactis</name>
    <dbReference type="NCBI Taxonomy" id="1652495"/>
    <lineage>
        <taxon>Bacteria</taxon>
        <taxon>Bacillati</taxon>
        <taxon>Actinomycetota</taxon>
        <taxon>Actinomycetes</taxon>
        <taxon>Mycobacteriales</taxon>
        <taxon>Corynebacteriaceae</taxon>
        <taxon>Corynebacterium</taxon>
    </lineage>
</organism>
<comment type="similarity">
    <text evidence="7">Belongs to the tRNA(Ile)-lysidine synthase family.</text>
</comment>
<dbReference type="EMBL" id="CP015622">
    <property type="protein sequence ID" value="ANE04874.1"/>
    <property type="molecule type" value="Genomic_DNA"/>
</dbReference>
<evidence type="ECO:0000256" key="5">
    <source>
        <dbReference type="ARBA" id="ARBA00022840"/>
    </source>
</evidence>
<evidence type="ECO:0000256" key="7">
    <source>
        <dbReference type="HAMAP-Rule" id="MF_01161"/>
    </source>
</evidence>
<evidence type="ECO:0000313" key="11">
    <source>
        <dbReference type="Proteomes" id="UP000076929"/>
    </source>
</evidence>
<keyword evidence="11" id="KW-1185">Reference proteome</keyword>
<dbReference type="GO" id="GO:0032267">
    <property type="term" value="F:tRNA(Ile)-lysidine synthase activity"/>
    <property type="evidence" value="ECO:0007669"/>
    <property type="project" value="UniProtKB-EC"/>
</dbReference>
<dbReference type="InterPro" id="IPR012795">
    <property type="entry name" value="tRNA_Ile_lys_synt_N"/>
</dbReference>
<reference evidence="10 11" key="1">
    <citation type="submission" date="2016-05" db="EMBL/GenBank/DDBJ databases">
        <title>Complete genome sequence of Corynebacterium crudilactis, a new Corynebacterium species isolated from raw cow's milk.</title>
        <authorList>
            <person name="Christian R."/>
            <person name="Zimmermann J."/>
            <person name="Lipski A."/>
            <person name="Kalinowski J."/>
        </authorList>
    </citation>
    <scope>NUCLEOTIDE SEQUENCE [LARGE SCALE GENOMIC DNA]</scope>
    <source>
        <strain evidence="10 11">JZ16</strain>
    </source>
</reference>
<comment type="function">
    <text evidence="7">Ligates lysine onto the cytidine present at position 34 of the AUA codon-specific tRNA(Ile) that contains the anticodon CAU, in an ATP-dependent manner. Cytidine is converted to lysidine, thus changing the amino acid specificity of the tRNA from methionine to isoleucine.</text>
</comment>
<dbReference type="NCBIfam" id="TIGR02432">
    <property type="entry name" value="lysidine_TilS_N"/>
    <property type="match status" value="1"/>
</dbReference>
<feature type="domain" description="tRNA(Ile)-lysidine synthase substrate-binding" evidence="9">
    <location>
        <begin position="246"/>
        <end position="310"/>
    </location>
</feature>
<dbReference type="GO" id="GO:0006400">
    <property type="term" value="P:tRNA modification"/>
    <property type="evidence" value="ECO:0007669"/>
    <property type="project" value="UniProtKB-UniRule"/>
</dbReference>
<accession>A0A172QVY2</accession>
<protein>
    <recommendedName>
        <fullName evidence="7">tRNA(Ile)-lysidine synthase</fullName>
        <ecNumber evidence="7">6.3.4.19</ecNumber>
    </recommendedName>
    <alternativeName>
        <fullName evidence="7">tRNA(Ile)-2-lysyl-cytidine synthase</fullName>
    </alternativeName>
    <alternativeName>
        <fullName evidence="7">tRNA(Ile)-lysidine synthetase</fullName>
    </alternativeName>
</protein>
<dbReference type="InterPro" id="IPR015262">
    <property type="entry name" value="tRNA_Ile_lys_synt_subst-bd"/>
</dbReference>
<dbReference type="InterPro" id="IPR011063">
    <property type="entry name" value="TilS/TtcA_N"/>
</dbReference>
<dbReference type="AlphaFoldDB" id="A0A172QVY2"/>
<comment type="domain">
    <text evidence="7">The N-terminal region contains the highly conserved SGGXDS motif, predicted to be a P-loop motif involved in ATP binding.</text>
</comment>
<dbReference type="SUPFAM" id="SSF52402">
    <property type="entry name" value="Adenine nucleotide alpha hydrolases-like"/>
    <property type="match status" value="1"/>
</dbReference>
<evidence type="ECO:0000256" key="2">
    <source>
        <dbReference type="ARBA" id="ARBA00022598"/>
    </source>
</evidence>
<dbReference type="OrthoDB" id="5244702at2"/>
<dbReference type="KEGG" id="ccjz:ccrud_12155"/>
<comment type="subcellular location">
    <subcellularLocation>
        <location evidence="7">Cytoplasm</location>
    </subcellularLocation>
</comment>
<keyword evidence="5 7" id="KW-0067">ATP-binding</keyword>
<evidence type="ECO:0000313" key="10">
    <source>
        <dbReference type="EMBL" id="ANE04874.1"/>
    </source>
</evidence>
<dbReference type="GO" id="GO:0005524">
    <property type="term" value="F:ATP binding"/>
    <property type="evidence" value="ECO:0007669"/>
    <property type="project" value="UniProtKB-UniRule"/>
</dbReference>
<dbReference type="InterPro" id="IPR012094">
    <property type="entry name" value="tRNA_Ile_lys_synt"/>
</dbReference>
<keyword evidence="3 7" id="KW-0819">tRNA processing</keyword>
<dbReference type="EC" id="6.3.4.19" evidence="7"/>
<comment type="catalytic activity">
    <reaction evidence="6 7">
        <text>cytidine(34) in tRNA(Ile2) + L-lysine + ATP = lysidine(34) in tRNA(Ile2) + AMP + diphosphate + H(+)</text>
        <dbReference type="Rhea" id="RHEA:43744"/>
        <dbReference type="Rhea" id="RHEA-COMP:10625"/>
        <dbReference type="Rhea" id="RHEA-COMP:10670"/>
        <dbReference type="ChEBI" id="CHEBI:15378"/>
        <dbReference type="ChEBI" id="CHEBI:30616"/>
        <dbReference type="ChEBI" id="CHEBI:32551"/>
        <dbReference type="ChEBI" id="CHEBI:33019"/>
        <dbReference type="ChEBI" id="CHEBI:82748"/>
        <dbReference type="ChEBI" id="CHEBI:83665"/>
        <dbReference type="ChEBI" id="CHEBI:456215"/>
        <dbReference type="EC" id="6.3.4.19"/>
    </reaction>
</comment>
<dbReference type="PANTHER" id="PTHR43033:SF1">
    <property type="entry name" value="TRNA(ILE)-LYSIDINE SYNTHASE-RELATED"/>
    <property type="match status" value="1"/>
</dbReference>
<dbReference type="GO" id="GO:0005737">
    <property type="term" value="C:cytoplasm"/>
    <property type="evidence" value="ECO:0007669"/>
    <property type="project" value="UniProtKB-SubCell"/>
</dbReference>
<keyword evidence="2 7" id="KW-0436">Ligase</keyword>
<gene>
    <name evidence="7" type="primary">tilS</name>
    <name evidence="10" type="ORF">ccrud_12155</name>
</gene>
<dbReference type="STRING" id="1652495.ccrud_12155"/>
<proteinExistence type="inferred from homology"/>
<dbReference type="CDD" id="cd01992">
    <property type="entry name" value="TilS_N"/>
    <property type="match status" value="1"/>
</dbReference>
<dbReference type="Gene3D" id="3.40.50.620">
    <property type="entry name" value="HUPs"/>
    <property type="match status" value="1"/>
</dbReference>
<dbReference type="Pfam" id="PF01171">
    <property type="entry name" value="ATP_bind_3"/>
    <property type="match status" value="1"/>
</dbReference>
<sequence length="314" mass="33875">MVAKIGELVLPRMSPNFLELRKAVRPYLHDHVHIGLSGGPDSLALVAATLAEGVQVSAMCIDHNLQAGSRAVAENAAALARHMGAHAQVHSIQVSPGEGMEAAAREARYASFSQLTDEIWVGHTMDDQAETYLLGGLRGNPAGMKDAFRRPELSVIRPLLGVRRAHTHGACAELGLTPWQDPQNFDDAFRRVSIRNKVIPLLAEVHGGDPVPGLALAARRAVEDAEVVEGDVEKRRHEWQDGFPIALAAEPTGLRKRMLADFLRGHGIAVSSRKIDAVDRLLSDWHGQGGVAVGKSDAGRLEVVRQSGKLKITD</sequence>
<feature type="binding site" evidence="7">
    <location>
        <begin position="37"/>
        <end position="42"/>
    </location>
    <ligand>
        <name>ATP</name>
        <dbReference type="ChEBI" id="CHEBI:30616"/>
    </ligand>
</feature>
<evidence type="ECO:0000256" key="1">
    <source>
        <dbReference type="ARBA" id="ARBA00022490"/>
    </source>
</evidence>